<evidence type="ECO:0000256" key="1">
    <source>
        <dbReference type="SAM" id="SignalP"/>
    </source>
</evidence>
<dbReference type="EMBL" id="JBBUKT010000002">
    <property type="protein sequence ID" value="MEK7950464.1"/>
    <property type="molecule type" value="Genomic_DNA"/>
</dbReference>
<dbReference type="Proteomes" id="UP001371305">
    <property type="component" value="Unassembled WGS sequence"/>
</dbReference>
<protein>
    <recommendedName>
        <fullName evidence="4">Lipoprotein</fullName>
    </recommendedName>
</protein>
<dbReference type="PROSITE" id="PS51257">
    <property type="entry name" value="PROKAR_LIPOPROTEIN"/>
    <property type="match status" value="1"/>
</dbReference>
<gene>
    <name evidence="2" type="ORF">WKV53_08155</name>
</gene>
<evidence type="ECO:0000313" key="2">
    <source>
        <dbReference type="EMBL" id="MEK7950464.1"/>
    </source>
</evidence>
<dbReference type="RefSeq" id="WP_341404064.1">
    <property type="nucleotide sequence ID" value="NZ_JBBUKT010000002.1"/>
</dbReference>
<accession>A0ABU9AU39</accession>
<evidence type="ECO:0000313" key="3">
    <source>
        <dbReference type="Proteomes" id="UP001371305"/>
    </source>
</evidence>
<feature type="signal peptide" evidence="1">
    <location>
        <begin position="1"/>
        <end position="23"/>
    </location>
</feature>
<keyword evidence="1" id="KW-0732">Signal</keyword>
<reference evidence="2 3" key="1">
    <citation type="submission" date="2024-04" db="EMBL/GenBank/DDBJ databases">
        <title>Luteolibacter sp. isolated from soil.</title>
        <authorList>
            <person name="An J."/>
        </authorList>
    </citation>
    <scope>NUCLEOTIDE SEQUENCE [LARGE SCALE GENOMIC DNA]</scope>
    <source>
        <strain evidence="2 3">Y139</strain>
    </source>
</reference>
<feature type="chain" id="PRO_5045334085" description="Lipoprotein" evidence="1">
    <location>
        <begin position="24"/>
        <end position="84"/>
    </location>
</feature>
<organism evidence="2 3">
    <name type="scientific">Luteolibacter soli</name>
    <dbReference type="NCBI Taxonomy" id="3135280"/>
    <lineage>
        <taxon>Bacteria</taxon>
        <taxon>Pseudomonadati</taxon>
        <taxon>Verrucomicrobiota</taxon>
        <taxon>Verrucomicrobiia</taxon>
        <taxon>Verrucomicrobiales</taxon>
        <taxon>Verrucomicrobiaceae</taxon>
        <taxon>Luteolibacter</taxon>
    </lineage>
</organism>
<keyword evidence="3" id="KW-1185">Reference proteome</keyword>
<sequence>MKTPPYLLVVVLASLSLSSCARMASGLATAMIESALHLDDDSGEDYEKDAFRAHLRHGDSVSDAHKAASGDRMLMEMERDLWLE</sequence>
<name>A0ABU9AU39_9BACT</name>
<evidence type="ECO:0008006" key="4">
    <source>
        <dbReference type="Google" id="ProtNLM"/>
    </source>
</evidence>
<comment type="caution">
    <text evidence="2">The sequence shown here is derived from an EMBL/GenBank/DDBJ whole genome shotgun (WGS) entry which is preliminary data.</text>
</comment>
<proteinExistence type="predicted"/>